<dbReference type="OrthoDB" id="188042at2759"/>
<protein>
    <recommendedName>
        <fullName evidence="4">Vacuolar protein sorting-associated protein 62</fullName>
    </recommendedName>
</protein>
<proteinExistence type="predicted"/>
<accession>A0A232LSW0</accession>
<dbReference type="PANTHER" id="PTHR48172">
    <property type="match status" value="1"/>
</dbReference>
<dbReference type="Proteomes" id="UP000243515">
    <property type="component" value="Unassembled WGS sequence"/>
</dbReference>
<dbReference type="Pfam" id="PF06101">
    <property type="entry name" value="Vps62"/>
    <property type="match status" value="1"/>
</dbReference>
<evidence type="ECO:0000313" key="2">
    <source>
        <dbReference type="EMBL" id="OXV07219.1"/>
    </source>
</evidence>
<sequence length="539" mass="61753">MTRTSKAVIAILSILITYVSINSLIRNLHPSAFVWGEEDKEEHRWLASSPSWFDRKACRWLGVCGAAHIKLVRGRFGHRKVSEEQPLGDEESGSSMWNDTKIHDDPGGWKGDERLRHEIPSYILKYAPFVHLFSGEQFWPCDIAEHLLHITPMLNYTPIQSSQQHPTLRDLDELNQWEEGRNVFLMSNDNVEDRPDWLEGEKNIPDPIDREPEVSWSDWDGRVDGDLPGDSEGERAQWYDVGGAGVAEEKNDRVDNWVPADAGELIDELKKRYRGKEIVGDAKAGGRSDAPAVLVVVDKGNGVIDAFWFYFYSFNLGNAVLNVRFGNHVGDWEHCLVRFHNGKPKALFFSAHTAGEAYSYEAVEKLGERPVIYSAVGTHAMYATPGIHRYILPFGLLHDETDRGPLWDPLLNLHSYTYDYENDTLRASNFTPNAPREWFFFNGHWGDKFYPLDDRRQYRFVGQYHYVNGPLGPRFKNLGRRKVCQGPPTDPCVIKNWIEEGNRARRWMGVGSGDEHSEEDLQRFFNRHPDPSDTKGLPL</sequence>
<name>A0A232LSW0_9EURO</name>
<dbReference type="AlphaFoldDB" id="A0A232LSW0"/>
<reference evidence="2 3" key="1">
    <citation type="journal article" date="2015" name="Environ. Microbiol.">
        <title>Metagenome sequence of Elaphomyces granulatus from sporocarp tissue reveals Ascomycota ectomycorrhizal fingerprints of genome expansion and a Proteobacteria-rich microbiome.</title>
        <authorList>
            <person name="Quandt C.A."/>
            <person name="Kohler A."/>
            <person name="Hesse C.N."/>
            <person name="Sharpton T.J."/>
            <person name="Martin F."/>
            <person name="Spatafora J.W."/>
        </authorList>
    </citation>
    <scope>NUCLEOTIDE SEQUENCE [LARGE SCALE GENOMIC DNA]</scope>
    <source>
        <strain evidence="2 3">OSC145934</strain>
    </source>
</reference>
<dbReference type="InterPro" id="IPR009291">
    <property type="entry name" value="Vps62"/>
</dbReference>
<organism evidence="2 3">
    <name type="scientific">Elaphomyces granulatus</name>
    <dbReference type="NCBI Taxonomy" id="519963"/>
    <lineage>
        <taxon>Eukaryota</taxon>
        <taxon>Fungi</taxon>
        <taxon>Dikarya</taxon>
        <taxon>Ascomycota</taxon>
        <taxon>Pezizomycotina</taxon>
        <taxon>Eurotiomycetes</taxon>
        <taxon>Eurotiomycetidae</taxon>
        <taxon>Eurotiales</taxon>
        <taxon>Elaphomycetaceae</taxon>
        <taxon>Elaphomyces</taxon>
    </lineage>
</organism>
<evidence type="ECO:0000256" key="1">
    <source>
        <dbReference type="SAM" id="MobiDB-lite"/>
    </source>
</evidence>
<dbReference type="EMBL" id="NPHW01004999">
    <property type="protein sequence ID" value="OXV07219.1"/>
    <property type="molecule type" value="Genomic_DNA"/>
</dbReference>
<evidence type="ECO:0008006" key="4">
    <source>
        <dbReference type="Google" id="ProtNLM"/>
    </source>
</evidence>
<gene>
    <name evidence="2" type="ORF">Egran_05017</name>
</gene>
<dbReference type="PANTHER" id="PTHR48172:SF2">
    <property type="entry name" value="VACUOLAR PROTEIN SORTING PROTEIN 62"/>
    <property type="match status" value="1"/>
</dbReference>
<comment type="caution">
    <text evidence="2">The sequence shown here is derived from an EMBL/GenBank/DDBJ whole genome shotgun (WGS) entry which is preliminary data.</text>
</comment>
<evidence type="ECO:0000313" key="3">
    <source>
        <dbReference type="Proteomes" id="UP000243515"/>
    </source>
</evidence>
<feature type="region of interest" description="Disordered" evidence="1">
    <location>
        <begin position="199"/>
        <end position="222"/>
    </location>
</feature>
<keyword evidence="3" id="KW-1185">Reference proteome</keyword>